<protein>
    <submittedName>
        <fullName evidence="1">Uncharacterized protein</fullName>
    </submittedName>
</protein>
<organism evidence="1 2">
    <name type="scientific">Melipona bicolor</name>
    <dbReference type="NCBI Taxonomy" id="60889"/>
    <lineage>
        <taxon>Eukaryota</taxon>
        <taxon>Metazoa</taxon>
        <taxon>Ecdysozoa</taxon>
        <taxon>Arthropoda</taxon>
        <taxon>Hexapoda</taxon>
        <taxon>Insecta</taxon>
        <taxon>Pterygota</taxon>
        <taxon>Neoptera</taxon>
        <taxon>Endopterygota</taxon>
        <taxon>Hymenoptera</taxon>
        <taxon>Apocrita</taxon>
        <taxon>Aculeata</taxon>
        <taxon>Apoidea</taxon>
        <taxon>Anthophila</taxon>
        <taxon>Apidae</taxon>
        <taxon>Melipona</taxon>
    </lineage>
</organism>
<proteinExistence type="predicted"/>
<dbReference type="EMBL" id="JAHYIQ010000018">
    <property type="protein sequence ID" value="KAK1124335.1"/>
    <property type="molecule type" value="Genomic_DNA"/>
</dbReference>
<gene>
    <name evidence="1" type="ORF">K0M31_006704</name>
</gene>
<sequence length="132" mass="15631">MYPHLRRKFTNSKCLFWRRTTHFETDTQARFLEYATCREVPDAMAFYLSGLCPTLRGRIRIWNVSLRVRLLNKGLLSWHQEVMQTHSLYIKDQSPSTRHTVYHKPSVSQFESRRGDIAPISQTHVTIVEYTS</sequence>
<comment type="caution">
    <text evidence="1">The sequence shown here is derived from an EMBL/GenBank/DDBJ whole genome shotgun (WGS) entry which is preliminary data.</text>
</comment>
<accession>A0AA40KL14</accession>
<evidence type="ECO:0000313" key="1">
    <source>
        <dbReference type="EMBL" id="KAK1124335.1"/>
    </source>
</evidence>
<dbReference type="AlphaFoldDB" id="A0AA40KL14"/>
<keyword evidence="2" id="KW-1185">Reference proteome</keyword>
<name>A0AA40KL14_9HYME</name>
<evidence type="ECO:0000313" key="2">
    <source>
        <dbReference type="Proteomes" id="UP001177670"/>
    </source>
</evidence>
<reference evidence="1" key="1">
    <citation type="submission" date="2021-10" db="EMBL/GenBank/DDBJ databases">
        <title>Melipona bicolor Genome sequencing and assembly.</title>
        <authorList>
            <person name="Araujo N.S."/>
            <person name="Arias M.C."/>
        </authorList>
    </citation>
    <scope>NUCLEOTIDE SEQUENCE</scope>
    <source>
        <strain evidence="1">USP_2M_L1-L4_2017</strain>
        <tissue evidence="1">Whole body</tissue>
    </source>
</reference>
<dbReference type="Proteomes" id="UP001177670">
    <property type="component" value="Unassembled WGS sequence"/>
</dbReference>